<organism evidence="1 3">
    <name type="scientific">Medicago truncatula</name>
    <name type="common">Barrel medic</name>
    <name type="synonym">Medicago tribuloides</name>
    <dbReference type="NCBI Taxonomy" id="3880"/>
    <lineage>
        <taxon>Eukaryota</taxon>
        <taxon>Viridiplantae</taxon>
        <taxon>Streptophyta</taxon>
        <taxon>Embryophyta</taxon>
        <taxon>Tracheophyta</taxon>
        <taxon>Spermatophyta</taxon>
        <taxon>Magnoliopsida</taxon>
        <taxon>eudicotyledons</taxon>
        <taxon>Gunneridae</taxon>
        <taxon>Pentapetalae</taxon>
        <taxon>rosids</taxon>
        <taxon>fabids</taxon>
        <taxon>Fabales</taxon>
        <taxon>Fabaceae</taxon>
        <taxon>Papilionoideae</taxon>
        <taxon>50 kb inversion clade</taxon>
        <taxon>NPAAA clade</taxon>
        <taxon>Hologalegina</taxon>
        <taxon>IRL clade</taxon>
        <taxon>Trifolieae</taxon>
        <taxon>Medicago</taxon>
    </lineage>
</organism>
<evidence type="ECO:0000313" key="3">
    <source>
        <dbReference type="Proteomes" id="UP000002051"/>
    </source>
</evidence>
<accession>A0A072VQI4</accession>
<proteinExistence type="predicted"/>
<keyword evidence="3" id="KW-1185">Reference proteome</keyword>
<reference evidence="1 3" key="2">
    <citation type="journal article" date="2014" name="BMC Genomics">
        <title>An improved genome release (version Mt4.0) for the model legume Medicago truncatula.</title>
        <authorList>
            <person name="Tang H."/>
            <person name="Krishnakumar V."/>
            <person name="Bidwell S."/>
            <person name="Rosen B."/>
            <person name="Chan A."/>
            <person name="Zhou S."/>
            <person name="Gentzbittel L."/>
            <person name="Childs K.L."/>
            <person name="Yandell M."/>
            <person name="Gundlach H."/>
            <person name="Mayer K.F."/>
            <person name="Schwartz D.C."/>
            <person name="Town C.D."/>
        </authorList>
    </citation>
    <scope>GENOME REANNOTATION</scope>
    <source>
        <strain evidence="1">A17</strain>
        <strain evidence="2 3">cv. Jemalong A17</strain>
    </source>
</reference>
<dbReference type="HOGENOM" id="CLU_1941201_0_0_1"/>
<gene>
    <name evidence="1" type="ordered locus">MTR_1g027870</name>
</gene>
<dbReference type="AlphaFoldDB" id="A0A072VQI4"/>
<dbReference type="EMBL" id="CM001217">
    <property type="protein sequence ID" value="KEH40365.1"/>
    <property type="molecule type" value="Genomic_DNA"/>
</dbReference>
<name>A0A072VQI4_MEDTR</name>
<evidence type="ECO:0000313" key="2">
    <source>
        <dbReference type="EnsemblPlants" id="KEH40365"/>
    </source>
</evidence>
<reference evidence="1 3" key="1">
    <citation type="journal article" date="2011" name="Nature">
        <title>The Medicago genome provides insight into the evolution of rhizobial symbioses.</title>
        <authorList>
            <person name="Young N.D."/>
            <person name="Debelle F."/>
            <person name="Oldroyd G.E."/>
            <person name="Geurts R."/>
            <person name="Cannon S.B."/>
            <person name="Udvardi M.K."/>
            <person name="Benedito V.A."/>
            <person name="Mayer K.F."/>
            <person name="Gouzy J."/>
            <person name="Schoof H."/>
            <person name="Van de Peer Y."/>
            <person name="Proost S."/>
            <person name="Cook D.R."/>
            <person name="Meyers B.C."/>
            <person name="Spannagl M."/>
            <person name="Cheung F."/>
            <person name="De Mita S."/>
            <person name="Krishnakumar V."/>
            <person name="Gundlach H."/>
            <person name="Zhou S."/>
            <person name="Mudge J."/>
            <person name="Bharti A.K."/>
            <person name="Murray J.D."/>
            <person name="Naoumkina M.A."/>
            <person name="Rosen B."/>
            <person name="Silverstein K.A."/>
            <person name="Tang H."/>
            <person name="Rombauts S."/>
            <person name="Zhao P.X."/>
            <person name="Zhou P."/>
            <person name="Barbe V."/>
            <person name="Bardou P."/>
            <person name="Bechner M."/>
            <person name="Bellec A."/>
            <person name="Berger A."/>
            <person name="Berges H."/>
            <person name="Bidwell S."/>
            <person name="Bisseling T."/>
            <person name="Choisne N."/>
            <person name="Couloux A."/>
            <person name="Denny R."/>
            <person name="Deshpande S."/>
            <person name="Dai X."/>
            <person name="Doyle J.J."/>
            <person name="Dudez A.M."/>
            <person name="Farmer A.D."/>
            <person name="Fouteau S."/>
            <person name="Franken C."/>
            <person name="Gibelin C."/>
            <person name="Gish J."/>
            <person name="Goldstein S."/>
            <person name="Gonzalez A.J."/>
            <person name="Green P.J."/>
            <person name="Hallab A."/>
            <person name="Hartog M."/>
            <person name="Hua A."/>
            <person name="Humphray S.J."/>
            <person name="Jeong D.H."/>
            <person name="Jing Y."/>
            <person name="Jocker A."/>
            <person name="Kenton S.M."/>
            <person name="Kim D.J."/>
            <person name="Klee K."/>
            <person name="Lai H."/>
            <person name="Lang C."/>
            <person name="Lin S."/>
            <person name="Macmil S.L."/>
            <person name="Magdelenat G."/>
            <person name="Matthews L."/>
            <person name="McCorrison J."/>
            <person name="Monaghan E.L."/>
            <person name="Mun J.H."/>
            <person name="Najar F.Z."/>
            <person name="Nicholson C."/>
            <person name="Noirot C."/>
            <person name="O'Bleness M."/>
            <person name="Paule C.R."/>
            <person name="Poulain J."/>
            <person name="Prion F."/>
            <person name="Qin B."/>
            <person name="Qu C."/>
            <person name="Retzel E.F."/>
            <person name="Riddle C."/>
            <person name="Sallet E."/>
            <person name="Samain S."/>
            <person name="Samson N."/>
            <person name="Sanders I."/>
            <person name="Saurat O."/>
            <person name="Scarpelli C."/>
            <person name="Schiex T."/>
            <person name="Segurens B."/>
            <person name="Severin A.J."/>
            <person name="Sherrier D.J."/>
            <person name="Shi R."/>
            <person name="Sims S."/>
            <person name="Singer S.R."/>
            <person name="Sinharoy S."/>
            <person name="Sterck L."/>
            <person name="Viollet A."/>
            <person name="Wang B.B."/>
            <person name="Wang K."/>
            <person name="Wang M."/>
            <person name="Wang X."/>
            <person name="Warfsmann J."/>
            <person name="Weissenbach J."/>
            <person name="White D.D."/>
            <person name="White J.D."/>
            <person name="Wiley G.B."/>
            <person name="Wincker P."/>
            <person name="Xing Y."/>
            <person name="Yang L."/>
            <person name="Yao Z."/>
            <person name="Ying F."/>
            <person name="Zhai J."/>
            <person name="Zhou L."/>
            <person name="Zuber A."/>
            <person name="Denarie J."/>
            <person name="Dixon R.A."/>
            <person name="May G.D."/>
            <person name="Schwartz D.C."/>
            <person name="Rogers J."/>
            <person name="Quetier F."/>
            <person name="Town C.D."/>
            <person name="Roe B.A."/>
        </authorList>
    </citation>
    <scope>NUCLEOTIDE SEQUENCE [LARGE SCALE GENOMIC DNA]</scope>
    <source>
        <strain evidence="1">A17</strain>
        <strain evidence="2 3">cv. Jemalong A17</strain>
    </source>
</reference>
<reference evidence="2" key="3">
    <citation type="submission" date="2015-04" db="UniProtKB">
        <authorList>
            <consortium name="EnsemblPlants"/>
        </authorList>
    </citation>
    <scope>IDENTIFICATION</scope>
    <source>
        <strain evidence="2">cv. Jemalong A17</strain>
    </source>
</reference>
<dbReference type="Proteomes" id="UP000002051">
    <property type="component" value="Unassembled WGS sequence"/>
</dbReference>
<sequence>MSQKMLHPLMTSVQAQTLLHNMENFRIKSSHPEEQIIGSKNDHLNTRSSFINEYSMFGMMSMLEPTSTTEALKDDGCIMTMQRQVIGASKTHRYSLRNMVVTGKGELLKHKREVFSNLLQFVLRVWFVLL</sequence>
<dbReference type="EnsemblPlants" id="KEH40365">
    <property type="protein sequence ID" value="KEH40365"/>
    <property type="gene ID" value="MTR_1g027870"/>
</dbReference>
<protein>
    <submittedName>
        <fullName evidence="1 2">Uncharacterized protein</fullName>
    </submittedName>
</protein>
<evidence type="ECO:0000313" key="1">
    <source>
        <dbReference type="EMBL" id="KEH40365.1"/>
    </source>
</evidence>